<comment type="subcellular location">
    <subcellularLocation>
        <location evidence="1">Nucleus</location>
    </subcellularLocation>
</comment>
<dbReference type="PANTHER" id="PTHR21483:SF18">
    <property type="entry name" value="RNA POLYMERASE II-ASSOCIATED PROTEIN 1"/>
    <property type="match status" value="1"/>
</dbReference>
<dbReference type="Pfam" id="PF08620">
    <property type="entry name" value="RPAP1_C"/>
    <property type="match status" value="1"/>
</dbReference>
<proteinExistence type="inferred from homology"/>
<evidence type="ECO:0000256" key="3">
    <source>
        <dbReference type="ARBA" id="ARBA00023163"/>
    </source>
</evidence>
<reference evidence="11" key="2">
    <citation type="submission" date="2023-11" db="UniProtKB">
        <authorList>
            <consortium name="WormBaseParasite"/>
        </authorList>
    </citation>
    <scope>IDENTIFICATION</scope>
</reference>
<evidence type="ECO:0000256" key="6">
    <source>
        <dbReference type="SAM" id="MobiDB-lite"/>
    </source>
</evidence>
<dbReference type="PANTHER" id="PTHR21483">
    <property type="entry name" value="RNA POLYMERASE II-ASSOCIATED PROTEIN 1"/>
    <property type="match status" value="1"/>
</dbReference>
<feature type="domain" description="RPAP1/MINIYO-like TPR repeats" evidence="9">
    <location>
        <begin position="1284"/>
        <end position="1521"/>
    </location>
</feature>
<feature type="compositionally biased region" description="Basic and acidic residues" evidence="6">
    <location>
        <begin position="288"/>
        <end position="298"/>
    </location>
</feature>
<dbReference type="InterPro" id="IPR013930">
    <property type="entry name" value="RPAP1_N"/>
</dbReference>
<evidence type="ECO:0000256" key="2">
    <source>
        <dbReference type="ARBA" id="ARBA00009953"/>
    </source>
</evidence>
<accession>A0AA85JY95</accession>
<keyword evidence="10" id="KW-1185">Reference proteome</keyword>
<comment type="similarity">
    <text evidence="2">Belongs to the RPAP1 family.</text>
</comment>
<evidence type="ECO:0008006" key="12">
    <source>
        <dbReference type="Google" id="ProtNLM"/>
    </source>
</evidence>
<dbReference type="InterPro" id="IPR057989">
    <property type="entry name" value="TPR_RPAP1/MINIYO-like"/>
</dbReference>
<dbReference type="WBParaSite" id="TREG1_58700.1">
    <property type="protein sequence ID" value="TREG1_58700.1"/>
    <property type="gene ID" value="TREG1_58700"/>
</dbReference>
<keyword evidence="4" id="KW-0539">Nucleus</keyword>
<evidence type="ECO:0000259" key="8">
    <source>
        <dbReference type="Pfam" id="PF08621"/>
    </source>
</evidence>
<dbReference type="InterPro" id="IPR013929">
    <property type="entry name" value="RPAP1_C"/>
</dbReference>
<evidence type="ECO:0000259" key="9">
    <source>
        <dbReference type="Pfam" id="PF25766"/>
    </source>
</evidence>
<feature type="coiled-coil region" evidence="5">
    <location>
        <begin position="155"/>
        <end position="183"/>
    </location>
</feature>
<feature type="region of interest" description="Disordered" evidence="6">
    <location>
        <begin position="258"/>
        <end position="298"/>
    </location>
</feature>
<reference evidence="10" key="1">
    <citation type="submission" date="2022-06" db="EMBL/GenBank/DDBJ databases">
        <authorList>
            <person name="Berger JAMES D."/>
            <person name="Berger JAMES D."/>
        </authorList>
    </citation>
    <scope>NUCLEOTIDE SEQUENCE [LARGE SCALE GENOMIC DNA]</scope>
</reference>
<dbReference type="Pfam" id="PF25766">
    <property type="entry name" value="TPR_RPAP1"/>
    <property type="match status" value="1"/>
</dbReference>
<dbReference type="InterPro" id="IPR039913">
    <property type="entry name" value="RPAP1/Rba50"/>
</dbReference>
<dbReference type="Pfam" id="PF08621">
    <property type="entry name" value="RPAP1_N"/>
    <property type="match status" value="1"/>
</dbReference>
<evidence type="ECO:0000313" key="11">
    <source>
        <dbReference type="WBParaSite" id="TREG1_58700.1"/>
    </source>
</evidence>
<feature type="domain" description="RPAP1 C-terminal" evidence="7">
    <location>
        <begin position="300"/>
        <end position="364"/>
    </location>
</feature>
<protein>
    <recommendedName>
        <fullName evidence="12">RNA polymerase II-associated protein 1</fullName>
    </recommendedName>
</protein>
<keyword evidence="5" id="KW-0175">Coiled coil</keyword>
<feature type="domain" description="RPAP1 N-terminal" evidence="8">
    <location>
        <begin position="159"/>
        <end position="201"/>
    </location>
</feature>
<dbReference type="GO" id="GO:0006366">
    <property type="term" value="P:transcription by RNA polymerase II"/>
    <property type="evidence" value="ECO:0007669"/>
    <property type="project" value="InterPro"/>
</dbReference>
<feature type="region of interest" description="Disordered" evidence="6">
    <location>
        <begin position="495"/>
        <end position="516"/>
    </location>
</feature>
<evidence type="ECO:0000256" key="5">
    <source>
        <dbReference type="SAM" id="Coils"/>
    </source>
</evidence>
<organism evidence="10 11">
    <name type="scientific">Trichobilharzia regenti</name>
    <name type="common">Nasal bird schistosome</name>
    <dbReference type="NCBI Taxonomy" id="157069"/>
    <lineage>
        <taxon>Eukaryota</taxon>
        <taxon>Metazoa</taxon>
        <taxon>Spiralia</taxon>
        <taxon>Lophotrochozoa</taxon>
        <taxon>Platyhelminthes</taxon>
        <taxon>Trematoda</taxon>
        <taxon>Digenea</taxon>
        <taxon>Strigeidida</taxon>
        <taxon>Schistosomatoidea</taxon>
        <taxon>Schistosomatidae</taxon>
        <taxon>Trichobilharzia</taxon>
    </lineage>
</organism>
<evidence type="ECO:0000313" key="10">
    <source>
        <dbReference type="Proteomes" id="UP000050795"/>
    </source>
</evidence>
<feature type="compositionally biased region" description="Polar residues" evidence="6">
    <location>
        <begin position="266"/>
        <end position="275"/>
    </location>
</feature>
<sequence>MLDKKAATDEQLLLEQAKFLCNQRSENPTNAYVSSSGGKKHQRSNLDTSLYENETRDSCFLPTIIERPVIRDAEKSDSSLPKRDYKPTTMVSRTSANPKSIFAKEMERAGFTRSTYNHSCSSAPSTFAPSHLKCLEYLKKTSPQTITGRGLGTRCNEIEKIHQENLERLSQLTEEEILQERERILAFADPSVLSFLMHKGRNVNSVDEVKTIHSKLEESFSKPIKPEISDLPLAPDPKIPHMDVLEADKLEWTRDLPQAAKATPSVELSTTGSSTKKSDNMDVDDGEEIGKSNKDSAERQARFDLSGLVVPPNAVVDTHLGLHHHGEEPERAGYTIGEMFHLCRSSVPAQRRLALSMLASALAQTRLGKHISYLAPIDSPSLITCLLSSKTSLSENSTEVTRSSSSGGSGGILFLLRWCLDEAVSTLTSTNAVGGDNETCGASLTLVVECIRCLANLICDTQGEIFLNYAHEWPIELIHKSCLFIAPPVPLINPHRRTQQSASDDGVGNNEEGNDSELAATDPVEFLFLRSQLARRIAWLLAPGKGRASVCLPADAAGLWLPSLIIRGIRHSPLLAYEIFRTPELVSALLTRYLPVNECHSSSKTKPIIMNRPNYLSTANNIPIPSILRLCRVWIQSSPNTLLAFVNDHCLVERCLSYLYCDINNETNNPNLTIAHLVAFIHQSLPLQLAIQLQIESIRCLGVCVSQATGPYKAVHLLEKNLLNIFQSAEKCWLLYHAVFINNEKQQGGHPEEDYHYYSYLSPLLGSWIYFLVDLSRYLIEHKKNALVQQQTVQRIIESVLNWCCQLAQHIVQHMKSDLITPIWESFELNLTEAGLNTSLMSVAITSIPSCLHLLSRIDIQLKTTLYEQVIHHWNTTLLSIFKLNFWNQMLCRFVRNESVLTGYPMHVRDVTASLLPDSCTNIIQQPDNQGKLDWSSVDHGMLLDDGVLQLVNLSPNCLPDYGCTLHFAYNAPYTRLTGFIWPKVINTTAAVRQTNTQQDECDQVTLSPEQMITRYLPLMSAMISALECYFLKFRIHMIGSRHELSMLSKTVFDPLIDWIKRFCQKSFLQWKSLSVTAEQISSSSASDEHHQQQQPNLLISIECELIARILLLFSQILEQDESVLSAYLKSALISDSFGGYNINHLAALRILPYLRKGQEGLRNRLISEVVFSSRQIEISNNINIEHIIPHLPEIKELYYRELVHVMSSTITTATTVENSPNNENTNQSRLSTHLEGITEEDSLEQSSDDSHVDFKLGPIFSKRRSICDRLIPVEWAYTPFLHAYLLSKSKKINEEDENYRKLMLDRSMNCLLWIRFLQRISTLSQSSFGFMQPIESIVRLTVGSIAYPGAGGLGFSPTGQLLAEILHSIGPIKKLSTVTTTTSTTGDSELASLLENVSLPVTCPSFYDEYIDLVNHYNALSYNSPVFANLVLWPCQQACHVKYRRALWGEHQQSLNSLRIVLNQLLIPLISFLEPEETNSSMIRVYASAILSGTVQVTRQPLLFLIAVHHLNRYLYNKANCNSEFTQQFIRLCKLLPQMPDVKLSTSSASVQTVAGSKSDLLNLLRYYKQPNQCWLQIKSPRLNTNLNVGVHDPLVVVHLVDDNDDNMNGGGGCDGVDDYMNVTSSATFSEAVIKAGIECYQPDDLPQHRQLYWRQLFEKV</sequence>
<keyword evidence="3" id="KW-0804">Transcription</keyword>
<name>A0AA85JY95_TRIRE</name>
<feature type="region of interest" description="Disordered" evidence="6">
    <location>
        <begin position="72"/>
        <end position="93"/>
    </location>
</feature>
<dbReference type="Proteomes" id="UP000050795">
    <property type="component" value="Unassembled WGS sequence"/>
</dbReference>
<feature type="compositionally biased region" description="Basic and acidic residues" evidence="6">
    <location>
        <begin position="72"/>
        <end position="86"/>
    </location>
</feature>
<evidence type="ECO:0000256" key="4">
    <source>
        <dbReference type="ARBA" id="ARBA00023242"/>
    </source>
</evidence>
<evidence type="ECO:0000256" key="1">
    <source>
        <dbReference type="ARBA" id="ARBA00004123"/>
    </source>
</evidence>
<evidence type="ECO:0000259" key="7">
    <source>
        <dbReference type="Pfam" id="PF08620"/>
    </source>
</evidence>